<keyword evidence="1" id="KW-1133">Transmembrane helix</keyword>
<keyword evidence="1" id="KW-0812">Transmembrane</keyword>
<dbReference type="HOGENOM" id="CLU_1746461_0_0_0"/>
<keyword evidence="1" id="KW-0472">Membrane</keyword>
<reference evidence="2" key="1">
    <citation type="journal article" date="2015" name="PeerJ">
        <title>First genomic representation of candidate bacterial phylum KSB3 points to enhanced environmental sensing as a trigger of wastewater bulking.</title>
        <authorList>
            <person name="Sekiguchi Y."/>
            <person name="Ohashi A."/>
            <person name="Parks D.H."/>
            <person name="Yamauchi T."/>
            <person name="Tyson G.W."/>
            <person name="Hugenholtz P."/>
        </authorList>
    </citation>
    <scope>NUCLEOTIDE SEQUENCE [LARGE SCALE GENOMIC DNA]</scope>
</reference>
<protein>
    <submittedName>
        <fullName evidence="2">Uncharacterized protein</fullName>
    </submittedName>
</protein>
<organism evidence="2">
    <name type="scientific">Vecturithrix granuli</name>
    <dbReference type="NCBI Taxonomy" id="1499967"/>
    <lineage>
        <taxon>Bacteria</taxon>
        <taxon>Candidatus Moduliflexota</taxon>
        <taxon>Candidatus Vecturitrichia</taxon>
        <taxon>Candidatus Vecturitrichales</taxon>
        <taxon>Candidatus Vecturitrichaceae</taxon>
        <taxon>Candidatus Vecturithrix</taxon>
    </lineage>
</organism>
<accession>A0A081BZ10</accession>
<evidence type="ECO:0000256" key="1">
    <source>
        <dbReference type="SAM" id="Phobius"/>
    </source>
</evidence>
<keyword evidence="3" id="KW-1185">Reference proteome</keyword>
<evidence type="ECO:0000313" key="3">
    <source>
        <dbReference type="Proteomes" id="UP000030661"/>
    </source>
</evidence>
<feature type="transmembrane region" description="Helical" evidence="1">
    <location>
        <begin position="7"/>
        <end position="31"/>
    </location>
</feature>
<proteinExistence type="predicted"/>
<dbReference type="AlphaFoldDB" id="A0A081BZ10"/>
<dbReference type="EMBL" id="DF820466">
    <property type="protein sequence ID" value="GAK57565.1"/>
    <property type="molecule type" value="Genomic_DNA"/>
</dbReference>
<name>A0A081BZ10_VECG1</name>
<evidence type="ECO:0000313" key="2">
    <source>
        <dbReference type="EMBL" id="GAK57565.1"/>
    </source>
</evidence>
<dbReference type="Proteomes" id="UP000030661">
    <property type="component" value="Unassembled WGS sequence"/>
</dbReference>
<sequence>MEKIKSILGYSWAIMTVPFAFAIMFSAPIIYQTLFEARGLKVTDRISGAEVVQVIERNEYSIYLHKPVFDGFFHERNSGFVQVDFIAETVLPLQIEEAIDYDLDNAPDFHISINTQSNEYSLKAATENVKQLGAEEVYVLENRRTIRVEIER</sequence>
<gene>
    <name evidence="2" type="ORF">U27_04532</name>
</gene>